<dbReference type="RefSeq" id="WP_183582803.1">
    <property type="nucleotide sequence ID" value="NZ_JACHXJ010000002.1"/>
</dbReference>
<dbReference type="GO" id="GO:0008168">
    <property type="term" value="F:methyltransferase activity"/>
    <property type="evidence" value="ECO:0007669"/>
    <property type="project" value="UniProtKB-KW"/>
</dbReference>
<dbReference type="InterPro" id="IPR029063">
    <property type="entry name" value="SAM-dependent_MTases_sf"/>
</dbReference>
<organism evidence="4 5">
    <name type="scientific">Paenibacillus rhizosphaerae</name>
    <dbReference type="NCBI Taxonomy" id="297318"/>
    <lineage>
        <taxon>Bacteria</taxon>
        <taxon>Bacillati</taxon>
        <taxon>Bacillota</taxon>
        <taxon>Bacilli</taxon>
        <taxon>Bacillales</taxon>
        <taxon>Paenibacillaceae</taxon>
        <taxon>Paenibacillus</taxon>
    </lineage>
</organism>
<proteinExistence type="predicted"/>
<dbReference type="Gene3D" id="3.40.50.150">
    <property type="entry name" value="Vaccinia Virus protein VP39"/>
    <property type="match status" value="1"/>
</dbReference>
<dbReference type="AlphaFoldDB" id="A0A839TSM5"/>
<comment type="caution">
    <text evidence="4">The sequence shown here is derived from an EMBL/GenBank/DDBJ whole genome shotgun (WGS) entry which is preliminary data.</text>
</comment>
<evidence type="ECO:0000313" key="4">
    <source>
        <dbReference type="EMBL" id="MBB3128660.1"/>
    </source>
</evidence>
<evidence type="ECO:0000259" key="3">
    <source>
        <dbReference type="Pfam" id="PF13649"/>
    </source>
</evidence>
<keyword evidence="2" id="KW-0808">Transferase</keyword>
<name>A0A839TSM5_9BACL</name>
<dbReference type="Pfam" id="PF13649">
    <property type="entry name" value="Methyltransf_25"/>
    <property type="match status" value="1"/>
</dbReference>
<dbReference type="EMBL" id="JACHXJ010000002">
    <property type="protein sequence ID" value="MBB3128660.1"/>
    <property type="molecule type" value="Genomic_DNA"/>
</dbReference>
<evidence type="ECO:0000256" key="1">
    <source>
        <dbReference type="ARBA" id="ARBA00022603"/>
    </source>
</evidence>
<feature type="domain" description="Methyltransferase" evidence="3">
    <location>
        <begin position="53"/>
        <end position="148"/>
    </location>
</feature>
<reference evidence="4 5" key="1">
    <citation type="submission" date="2020-08" db="EMBL/GenBank/DDBJ databases">
        <title>Genomic Encyclopedia of Type Strains, Phase III (KMG-III): the genomes of soil and plant-associated and newly described type strains.</title>
        <authorList>
            <person name="Whitman W."/>
        </authorList>
    </citation>
    <scope>NUCLEOTIDE SEQUENCE [LARGE SCALE GENOMIC DNA]</scope>
    <source>
        <strain evidence="4 5">CECT 5831</strain>
    </source>
</reference>
<protein>
    <submittedName>
        <fullName evidence="4">Ubiquinone/menaquinone biosynthesis C-methylase UbiE</fullName>
    </submittedName>
</protein>
<evidence type="ECO:0000256" key="2">
    <source>
        <dbReference type="ARBA" id="ARBA00022679"/>
    </source>
</evidence>
<accession>A0A839TSM5</accession>
<gene>
    <name evidence="4" type="ORF">FHS19_003314</name>
</gene>
<dbReference type="PANTHER" id="PTHR43861">
    <property type="entry name" value="TRANS-ACONITATE 2-METHYLTRANSFERASE-RELATED"/>
    <property type="match status" value="1"/>
</dbReference>
<keyword evidence="4" id="KW-0830">Ubiquinone</keyword>
<sequence length="232" mass="26714">MSKFDWFYDEVRQVGTDFTNMEQVKKYDSNMSDRSGEVKKLISVLKLDGSQTVLEIGTGTGSIAVGLASACKHFYAIDVSKTMLEYASEKARLHEVDNITFNHGGFLTYQHIKEPIHRIISHFALHHLPDFWKSIAIQRMYDQLEVGGVLYLQDVVYSFPVRNYEESIDSWIEDMTRNGSSFQEAEWCAHVRDEYSTFGWILEGMLRNSGFLLMSAEYSGNTYATYMCKKEN</sequence>
<evidence type="ECO:0000313" key="5">
    <source>
        <dbReference type="Proteomes" id="UP000517523"/>
    </source>
</evidence>
<dbReference type="InterPro" id="IPR041698">
    <property type="entry name" value="Methyltransf_25"/>
</dbReference>
<dbReference type="SUPFAM" id="SSF53335">
    <property type="entry name" value="S-adenosyl-L-methionine-dependent methyltransferases"/>
    <property type="match status" value="1"/>
</dbReference>
<dbReference type="CDD" id="cd02440">
    <property type="entry name" value="AdoMet_MTases"/>
    <property type="match status" value="1"/>
</dbReference>
<dbReference type="PANTHER" id="PTHR43861:SF1">
    <property type="entry name" value="TRANS-ACONITATE 2-METHYLTRANSFERASE"/>
    <property type="match status" value="1"/>
</dbReference>
<dbReference type="Proteomes" id="UP000517523">
    <property type="component" value="Unassembled WGS sequence"/>
</dbReference>
<dbReference type="GO" id="GO:0032259">
    <property type="term" value="P:methylation"/>
    <property type="evidence" value="ECO:0007669"/>
    <property type="project" value="UniProtKB-KW"/>
</dbReference>
<keyword evidence="1 4" id="KW-0489">Methyltransferase</keyword>